<dbReference type="AlphaFoldDB" id="A0A9D4TYA9"/>
<dbReference type="GO" id="GO:0001732">
    <property type="term" value="P:formation of cytoplasmic translation initiation complex"/>
    <property type="evidence" value="ECO:0007669"/>
    <property type="project" value="UniProtKB-UniRule"/>
</dbReference>
<dbReference type="GO" id="GO:0016282">
    <property type="term" value="C:eukaryotic 43S preinitiation complex"/>
    <property type="evidence" value="ECO:0007669"/>
    <property type="project" value="UniProtKB-UniRule"/>
</dbReference>
<evidence type="ECO:0000313" key="9">
    <source>
        <dbReference type="EMBL" id="KAI3437982.1"/>
    </source>
</evidence>
<dbReference type="GO" id="GO:0005852">
    <property type="term" value="C:eukaryotic translation initiation factor 3 complex"/>
    <property type="evidence" value="ECO:0007669"/>
    <property type="project" value="UniProtKB-UniRule"/>
</dbReference>
<reference evidence="9" key="1">
    <citation type="journal article" date="2019" name="Plant J.">
        <title>Chlorella vulgaris genome assembly and annotation reveals the molecular basis for metabolic acclimation to high light conditions.</title>
        <authorList>
            <person name="Cecchin M."/>
            <person name="Marcolungo L."/>
            <person name="Rossato M."/>
            <person name="Girolomoni L."/>
            <person name="Cosentino E."/>
            <person name="Cuine S."/>
            <person name="Li-Beisson Y."/>
            <person name="Delledonne M."/>
            <person name="Ballottari M."/>
        </authorList>
    </citation>
    <scope>NUCLEOTIDE SEQUENCE</scope>
    <source>
        <strain evidence="9">211/11P</strain>
    </source>
</reference>
<dbReference type="HAMAP" id="MF_03006">
    <property type="entry name" value="eIF3g"/>
    <property type="match status" value="1"/>
</dbReference>
<dbReference type="GO" id="GO:0003723">
    <property type="term" value="F:RNA binding"/>
    <property type="evidence" value="ECO:0007669"/>
    <property type="project" value="UniProtKB-UniRule"/>
</dbReference>
<dbReference type="PIRSF" id="PIRSF037949">
    <property type="entry name" value="Transl_init_eIF-3_RNA-bind"/>
    <property type="match status" value="1"/>
</dbReference>
<evidence type="ECO:0000256" key="3">
    <source>
        <dbReference type="ARBA" id="ARBA00022884"/>
    </source>
</evidence>
<protein>
    <recommendedName>
        <fullName evidence="5">Eukaryotic translation initiation factor 3 subunit G</fullName>
        <shortName evidence="5">eIF3g</shortName>
    </recommendedName>
    <alternativeName>
        <fullName evidence="5">Eukaryotic translation initiation factor 3 RNA-binding subunit</fullName>
        <shortName evidence="5">eIF-3 RNA-binding subunit</shortName>
    </alternativeName>
    <alternativeName>
        <fullName evidence="5">Eukaryotic translation initiation factor 3 subunit 4</fullName>
    </alternativeName>
</protein>
<comment type="function">
    <text evidence="5">RNA-binding component of the eukaryotic translation initiation factor 3 (eIF-3) complex, which is involved in protein synthesis of a specialized repertoire of mRNAs and, together with other initiation factors, stimulates binding of mRNA and methionyl-tRNAi to the 40S ribosome. The eIF-3 complex specifically targets and initiates translation of a subset of mRNAs involved in cell proliferation. This subunit can bind 18S rRNA.</text>
</comment>
<comment type="similarity">
    <text evidence="5">Belongs to the eIF-3 subunit G family.</text>
</comment>
<feature type="region of interest" description="Disordered" evidence="7">
    <location>
        <begin position="1"/>
        <end position="26"/>
    </location>
</feature>
<keyword evidence="10" id="KW-1185">Reference proteome</keyword>
<feature type="compositionally biased region" description="Gly residues" evidence="7">
    <location>
        <begin position="186"/>
        <end position="195"/>
    </location>
</feature>
<dbReference type="OrthoDB" id="1749473at2759"/>
<dbReference type="GO" id="GO:0033290">
    <property type="term" value="C:eukaryotic 48S preinitiation complex"/>
    <property type="evidence" value="ECO:0007669"/>
    <property type="project" value="UniProtKB-UniRule"/>
</dbReference>
<keyword evidence="1 5" id="KW-0963">Cytoplasm</keyword>
<feature type="region of interest" description="Disordered" evidence="7">
    <location>
        <begin position="150"/>
        <end position="212"/>
    </location>
</feature>
<evidence type="ECO:0000259" key="8">
    <source>
        <dbReference type="PROSITE" id="PS50102"/>
    </source>
</evidence>
<evidence type="ECO:0000256" key="7">
    <source>
        <dbReference type="SAM" id="MobiDB-lite"/>
    </source>
</evidence>
<dbReference type="SUPFAM" id="SSF54928">
    <property type="entry name" value="RNA-binding domain, RBD"/>
    <property type="match status" value="1"/>
</dbReference>
<dbReference type="EMBL" id="SIDB01000001">
    <property type="protein sequence ID" value="KAI3437982.1"/>
    <property type="molecule type" value="Genomic_DNA"/>
</dbReference>
<evidence type="ECO:0000256" key="6">
    <source>
        <dbReference type="PROSITE-ProRule" id="PRU00176"/>
    </source>
</evidence>
<dbReference type="Gene3D" id="3.30.70.330">
    <property type="match status" value="1"/>
</dbReference>
<evidence type="ECO:0000256" key="5">
    <source>
        <dbReference type="HAMAP-Rule" id="MF_03006"/>
    </source>
</evidence>
<evidence type="ECO:0000256" key="4">
    <source>
        <dbReference type="ARBA" id="ARBA00022917"/>
    </source>
</evidence>
<keyword evidence="4 5" id="KW-0648">Protein biosynthesis</keyword>
<comment type="subcellular location">
    <subcellularLocation>
        <location evidence="5">Cytoplasm</location>
    </subcellularLocation>
</comment>
<name>A0A9D4TYA9_CHLVU</name>
<sequence>MVSTSKWGDLLEDEEELPAPEVKGPDAKGVMTKVEYYRNDKGEVMKKVTKTRVMKITKKVYEVAQERRAGWKRFGEAATERATDSVTSQTPDEVQLERIHRMKQTQEEKSKAADFKTAMAGGDKSAIVGSLRDMLYKKRMERQLLAAQGLIAAPERPPDEDGPGGSGLPGAGKAGGWVPPSLRNRVGGGEGGGGESMNKRRDENSVRVSNLSEDVTEDDLADLFGPFGPIQRIYVAKDRETGESRGFAFINFIHREDANRAIAKLDGFGYDNLILSVSMAAPRPERP</sequence>
<dbReference type="PROSITE" id="PS50102">
    <property type="entry name" value="RRM"/>
    <property type="match status" value="1"/>
</dbReference>
<keyword evidence="2 5" id="KW-0396">Initiation factor</keyword>
<feature type="domain" description="RRM" evidence="8">
    <location>
        <begin position="204"/>
        <end position="282"/>
    </location>
</feature>
<comment type="subunit">
    <text evidence="5">Component of the eukaryotic translation initiation factor 3 (eIF-3) complex.</text>
</comment>
<dbReference type="GO" id="GO:0003743">
    <property type="term" value="F:translation initiation factor activity"/>
    <property type="evidence" value="ECO:0007669"/>
    <property type="project" value="UniProtKB-UniRule"/>
</dbReference>
<evidence type="ECO:0000313" key="10">
    <source>
        <dbReference type="Proteomes" id="UP001055712"/>
    </source>
</evidence>
<dbReference type="InterPro" id="IPR024675">
    <property type="entry name" value="eIF3g_N"/>
</dbReference>
<dbReference type="SMART" id="SM00360">
    <property type="entry name" value="RRM"/>
    <property type="match status" value="1"/>
</dbReference>
<keyword evidence="3 6" id="KW-0694">RNA-binding</keyword>
<dbReference type="PANTHER" id="PTHR10352">
    <property type="entry name" value="EUKARYOTIC TRANSLATION INITIATION FACTOR 3 SUBUNIT G"/>
    <property type="match status" value="1"/>
</dbReference>
<dbReference type="Proteomes" id="UP001055712">
    <property type="component" value="Unassembled WGS sequence"/>
</dbReference>
<reference evidence="9" key="2">
    <citation type="submission" date="2020-11" db="EMBL/GenBank/DDBJ databases">
        <authorList>
            <person name="Cecchin M."/>
            <person name="Marcolungo L."/>
            <person name="Rossato M."/>
            <person name="Girolomoni L."/>
            <person name="Cosentino E."/>
            <person name="Cuine S."/>
            <person name="Li-Beisson Y."/>
            <person name="Delledonne M."/>
            <person name="Ballottari M."/>
        </authorList>
    </citation>
    <scope>NUCLEOTIDE SEQUENCE</scope>
    <source>
        <strain evidence="9">211/11P</strain>
        <tissue evidence="9">Whole cell</tissue>
    </source>
</reference>
<dbReference type="Pfam" id="PF00076">
    <property type="entry name" value="RRM_1"/>
    <property type="match status" value="1"/>
</dbReference>
<dbReference type="CDD" id="cd12408">
    <property type="entry name" value="RRM_eIF3G_like"/>
    <property type="match status" value="1"/>
</dbReference>
<proteinExistence type="inferred from homology"/>
<evidence type="ECO:0000256" key="1">
    <source>
        <dbReference type="ARBA" id="ARBA00022490"/>
    </source>
</evidence>
<evidence type="ECO:0000256" key="2">
    <source>
        <dbReference type="ARBA" id="ARBA00022540"/>
    </source>
</evidence>
<dbReference type="InterPro" id="IPR000504">
    <property type="entry name" value="RRM_dom"/>
</dbReference>
<accession>A0A9D4TYA9</accession>
<comment type="caution">
    <text evidence="9">The sequence shown here is derived from an EMBL/GenBank/DDBJ whole genome shotgun (WGS) entry which is preliminary data.</text>
</comment>
<dbReference type="InterPro" id="IPR035979">
    <property type="entry name" value="RBD_domain_sf"/>
</dbReference>
<organism evidence="9 10">
    <name type="scientific">Chlorella vulgaris</name>
    <name type="common">Green alga</name>
    <dbReference type="NCBI Taxonomy" id="3077"/>
    <lineage>
        <taxon>Eukaryota</taxon>
        <taxon>Viridiplantae</taxon>
        <taxon>Chlorophyta</taxon>
        <taxon>core chlorophytes</taxon>
        <taxon>Trebouxiophyceae</taxon>
        <taxon>Chlorellales</taxon>
        <taxon>Chlorellaceae</taxon>
        <taxon>Chlorella clade</taxon>
        <taxon>Chlorella</taxon>
    </lineage>
</organism>
<dbReference type="InterPro" id="IPR034240">
    <property type="entry name" value="eIF3G_RRM"/>
</dbReference>
<gene>
    <name evidence="9" type="ORF">D9Q98_000426</name>
</gene>
<dbReference type="Pfam" id="PF12353">
    <property type="entry name" value="eIF3g"/>
    <property type="match status" value="1"/>
</dbReference>
<dbReference type="InterPro" id="IPR012677">
    <property type="entry name" value="Nucleotide-bd_a/b_plait_sf"/>
</dbReference>
<dbReference type="InterPro" id="IPR017334">
    <property type="entry name" value="eIF3_g"/>
</dbReference>
<feature type="compositionally biased region" description="Gly residues" evidence="7">
    <location>
        <begin position="163"/>
        <end position="175"/>
    </location>
</feature>